<feature type="compositionally biased region" description="Pro residues" evidence="1">
    <location>
        <begin position="10"/>
        <end position="19"/>
    </location>
</feature>
<feature type="region of interest" description="Disordered" evidence="1">
    <location>
        <begin position="1"/>
        <end position="21"/>
    </location>
</feature>
<organism evidence="2">
    <name type="scientific">Kitasatospora sp. CMC57</name>
    <dbReference type="NCBI Taxonomy" id="3231513"/>
    <lineage>
        <taxon>Bacteria</taxon>
        <taxon>Bacillati</taxon>
        <taxon>Actinomycetota</taxon>
        <taxon>Actinomycetes</taxon>
        <taxon>Kitasatosporales</taxon>
        <taxon>Streptomycetaceae</taxon>
        <taxon>Kitasatospora</taxon>
    </lineage>
</organism>
<protein>
    <submittedName>
        <fullName evidence="2">Uncharacterized protein</fullName>
    </submittedName>
</protein>
<gene>
    <name evidence="2" type="ORF">KCMC57_50090</name>
</gene>
<evidence type="ECO:0000256" key="1">
    <source>
        <dbReference type="SAM" id="MobiDB-lite"/>
    </source>
</evidence>
<proteinExistence type="predicted"/>
<name>A0AB33K498_9ACTN</name>
<reference evidence="2" key="1">
    <citation type="submission" date="2024-07" db="EMBL/GenBank/DDBJ databases">
        <title>Complete genome sequences of cellulolytic bacteria, Kitasatospora sp. CMC57 and Streptomyces sp. CMC78, isolated from Japanese agricultural soil.</title>
        <authorList>
            <person name="Hashimoto T."/>
            <person name="Ito M."/>
            <person name="Iwamoto M."/>
            <person name="Fukahori D."/>
            <person name="Shoda T."/>
            <person name="Sakoda M."/>
            <person name="Morohoshi T."/>
            <person name="Mitsuboshi M."/>
            <person name="Nishizawa T."/>
        </authorList>
    </citation>
    <scope>NUCLEOTIDE SEQUENCE</scope>
    <source>
        <strain evidence="2">CMC57</strain>
    </source>
</reference>
<evidence type="ECO:0000313" key="2">
    <source>
        <dbReference type="EMBL" id="BFP48641.1"/>
    </source>
</evidence>
<dbReference type="AlphaFoldDB" id="A0AB33K498"/>
<sequence>MAFKFSLIPPAQPVAPEPAEPLEDEDDFEYLAMYASKALELSGHRFEIGGFGDPDWKFDVSYDMSTLVEQLPDLIEALGSGTPGVIDFYSQGVERSLTFSPAGDQVRIGCESRTSWKPSPAVEVMERSSLEAMTRDFCATFASGLVVAAP</sequence>
<accession>A0AB33K498</accession>
<dbReference type="EMBL" id="AP035881">
    <property type="protein sequence ID" value="BFP48641.1"/>
    <property type="molecule type" value="Genomic_DNA"/>
</dbReference>